<proteinExistence type="predicted"/>
<feature type="region of interest" description="Disordered" evidence="1">
    <location>
        <begin position="78"/>
        <end position="105"/>
    </location>
</feature>
<gene>
    <name evidence="2" type="ORF">ABS772_12295</name>
</gene>
<sequence>MEAKVVRWGDDLAVRLSADEVRQLGVREGEVVEVRPALASPAVATGAREEAIVPSPRAHSATGIPVYTLEEMIAEARRLGPDFEPPSVDWGPDRGSEVIDDDDPR</sequence>
<reference evidence="2 3" key="1">
    <citation type="submission" date="2024-06" db="EMBL/GenBank/DDBJ databases">
        <authorList>
            <person name="Campbell A.G."/>
        </authorList>
    </citation>
    <scope>NUCLEOTIDE SEQUENCE [LARGE SCALE GENOMIC DNA]</scope>
    <source>
        <strain evidence="2 3">EM12</strain>
    </source>
</reference>
<dbReference type="InterPro" id="IPR037914">
    <property type="entry name" value="SpoVT-AbrB_sf"/>
</dbReference>
<dbReference type="SUPFAM" id="SSF89447">
    <property type="entry name" value="AbrB/MazE/MraZ-like"/>
    <property type="match status" value="1"/>
</dbReference>
<keyword evidence="3" id="KW-1185">Reference proteome</keyword>
<comment type="caution">
    <text evidence="2">The sequence shown here is derived from an EMBL/GenBank/DDBJ whole genome shotgun (WGS) entry which is preliminary data.</text>
</comment>
<evidence type="ECO:0000256" key="1">
    <source>
        <dbReference type="SAM" id="MobiDB-lite"/>
    </source>
</evidence>
<dbReference type="RefSeq" id="WP_350394880.1">
    <property type="nucleotide sequence ID" value="NZ_JBELQE010000072.1"/>
</dbReference>
<name>A0ABV1QMS8_9HYPH</name>
<accession>A0ABV1QMS8</accession>
<evidence type="ECO:0000313" key="2">
    <source>
        <dbReference type="EMBL" id="MER2250692.1"/>
    </source>
</evidence>
<evidence type="ECO:0000313" key="3">
    <source>
        <dbReference type="Proteomes" id="UP001480955"/>
    </source>
</evidence>
<protein>
    <submittedName>
        <fullName evidence="2">MazF family transcriptional regulator</fullName>
    </submittedName>
</protein>
<dbReference type="EMBL" id="JBELQE010000072">
    <property type="protein sequence ID" value="MER2250692.1"/>
    <property type="molecule type" value="Genomic_DNA"/>
</dbReference>
<dbReference type="Gene3D" id="2.10.260.10">
    <property type="match status" value="1"/>
</dbReference>
<dbReference type="Proteomes" id="UP001480955">
    <property type="component" value="Unassembled WGS sequence"/>
</dbReference>
<organism evidence="2 3">
    <name type="scientific">Methylorubrum podarium</name>
    <dbReference type="NCBI Taxonomy" id="200476"/>
    <lineage>
        <taxon>Bacteria</taxon>
        <taxon>Pseudomonadati</taxon>
        <taxon>Pseudomonadota</taxon>
        <taxon>Alphaproteobacteria</taxon>
        <taxon>Hyphomicrobiales</taxon>
        <taxon>Methylobacteriaceae</taxon>
        <taxon>Methylorubrum</taxon>
    </lineage>
</organism>